<organism evidence="2 3">
    <name type="scientific">Amniculicola lignicola CBS 123094</name>
    <dbReference type="NCBI Taxonomy" id="1392246"/>
    <lineage>
        <taxon>Eukaryota</taxon>
        <taxon>Fungi</taxon>
        <taxon>Dikarya</taxon>
        <taxon>Ascomycota</taxon>
        <taxon>Pezizomycotina</taxon>
        <taxon>Dothideomycetes</taxon>
        <taxon>Pleosporomycetidae</taxon>
        <taxon>Pleosporales</taxon>
        <taxon>Amniculicolaceae</taxon>
        <taxon>Amniculicola</taxon>
    </lineage>
</organism>
<sequence length="60" mass="6939">MYDFLAGAENIESSYFLTKSKALDAFPMLKKQGLFGALVYYGKIAIFVQWLDTNHSRWRS</sequence>
<keyword evidence="1" id="KW-0812">Transmembrane</keyword>
<evidence type="ECO:0000256" key="1">
    <source>
        <dbReference type="SAM" id="Phobius"/>
    </source>
</evidence>
<dbReference type="Gene3D" id="3.30.9.10">
    <property type="entry name" value="D-Amino Acid Oxidase, subunit A, domain 2"/>
    <property type="match status" value="1"/>
</dbReference>
<dbReference type="EMBL" id="ML977565">
    <property type="protein sequence ID" value="KAF2004942.1"/>
    <property type="molecule type" value="Genomic_DNA"/>
</dbReference>
<feature type="transmembrane region" description="Helical" evidence="1">
    <location>
        <begin position="33"/>
        <end position="51"/>
    </location>
</feature>
<protein>
    <submittedName>
        <fullName evidence="2">Uncharacterized protein</fullName>
    </submittedName>
</protein>
<keyword evidence="1" id="KW-1133">Transmembrane helix</keyword>
<evidence type="ECO:0000313" key="3">
    <source>
        <dbReference type="Proteomes" id="UP000799779"/>
    </source>
</evidence>
<keyword evidence="3" id="KW-1185">Reference proteome</keyword>
<dbReference type="OrthoDB" id="264015at2759"/>
<proteinExistence type="predicted"/>
<accession>A0A6A5WTA9</accession>
<evidence type="ECO:0000313" key="2">
    <source>
        <dbReference type="EMBL" id="KAF2004942.1"/>
    </source>
</evidence>
<dbReference type="Proteomes" id="UP000799779">
    <property type="component" value="Unassembled WGS sequence"/>
</dbReference>
<keyword evidence="1" id="KW-0472">Membrane</keyword>
<gene>
    <name evidence="2" type="ORF">P154DRAFT_519001</name>
</gene>
<reference evidence="2" key="1">
    <citation type="journal article" date="2020" name="Stud. Mycol.">
        <title>101 Dothideomycetes genomes: a test case for predicting lifestyles and emergence of pathogens.</title>
        <authorList>
            <person name="Haridas S."/>
            <person name="Albert R."/>
            <person name="Binder M."/>
            <person name="Bloem J."/>
            <person name="Labutti K."/>
            <person name="Salamov A."/>
            <person name="Andreopoulos B."/>
            <person name="Baker S."/>
            <person name="Barry K."/>
            <person name="Bills G."/>
            <person name="Bluhm B."/>
            <person name="Cannon C."/>
            <person name="Castanera R."/>
            <person name="Culley D."/>
            <person name="Daum C."/>
            <person name="Ezra D."/>
            <person name="Gonzalez J."/>
            <person name="Henrissat B."/>
            <person name="Kuo A."/>
            <person name="Liang C."/>
            <person name="Lipzen A."/>
            <person name="Lutzoni F."/>
            <person name="Magnuson J."/>
            <person name="Mondo S."/>
            <person name="Nolan M."/>
            <person name="Ohm R."/>
            <person name="Pangilinan J."/>
            <person name="Park H.-J."/>
            <person name="Ramirez L."/>
            <person name="Alfaro M."/>
            <person name="Sun H."/>
            <person name="Tritt A."/>
            <person name="Yoshinaga Y."/>
            <person name="Zwiers L.-H."/>
            <person name="Turgeon B."/>
            <person name="Goodwin S."/>
            <person name="Spatafora J."/>
            <person name="Crous P."/>
            <person name="Grigoriev I."/>
        </authorList>
    </citation>
    <scope>NUCLEOTIDE SEQUENCE</scope>
    <source>
        <strain evidence="2">CBS 123094</strain>
    </source>
</reference>
<name>A0A6A5WTA9_9PLEO</name>
<dbReference type="AlphaFoldDB" id="A0A6A5WTA9"/>